<keyword evidence="1" id="KW-0472">Membrane</keyword>
<evidence type="ECO:0000313" key="3">
    <source>
        <dbReference type="Proteomes" id="UP000036923"/>
    </source>
</evidence>
<evidence type="ECO:0000256" key="1">
    <source>
        <dbReference type="SAM" id="Phobius"/>
    </source>
</evidence>
<name>A0A0L6JWZ2_9FIRM</name>
<keyword evidence="1" id="KW-1133">Transmembrane helix</keyword>
<dbReference type="OrthoDB" id="1730344at2"/>
<accession>A0A0L6JWZ2</accession>
<protein>
    <submittedName>
        <fullName evidence="2">Uncharacterized protein</fullName>
    </submittedName>
</protein>
<keyword evidence="3" id="KW-1185">Reference proteome</keyword>
<keyword evidence="1" id="KW-0812">Transmembrane</keyword>
<dbReference type="Proteomes" id="UP000036923">
    <property type="component" value="Unassembled WGS sequence"/>
</dbReference>
<comment type="caution">
    <text evidence="2">The sequence shown here is derived from an EMBL/GenBank/DDBJ whole genome shotgun (WGS) entry which is preliminary data.</text>
</comment>
<dbReference type="RefSeq" id="WP_036939989.1">
    <property type="nucleotide sequence ID" value="NZ_JQKC01000010.1"/>
</dbReference>
<evidence type="ECO:0000313" key="2">
    <source>
        <dbReference type="EMBL" id="KNY30371.1"/>
    </source>
</evidence>
<feature type="transmembrane region" description="Helical" evidence="1">
    <location>
        <begin position="53"/>
        <end position="71"/>
    </location>
</feature>
<organism evidence="2 3">
    <name type="scientific">Pseudobacteroides cellulosolvens ATCC 35603 = DSM 2933</name>
    <dbReference type="NCBI Taxonomy" id="398512"/>
    <lineage>
        <taxon>Bacteria</taxon>
        <taxon>Bacillati</taxon>
        <taxon>Bacillota</taxon>
        <taxon>Clostridia</taxon>
        <taxon>Eubacteriales</taxon>
        <taxon>Oscillospiraceae</taxon>
        <taxon>Pseudobacteroides</taxon>
    </lineage>
</organism>
<sequence length="113" mass="12687">MEPKDDNLNNESNEFEKNLSDLKEWQDNQYNPGYYVGTGKVATPIKNMVKHPVLLLILGLFVGLINGIPLLTRISTSDFSADLLLNIIILVISILLIYRSIVALAKNKTTEEK</sequence>
<feature type="transmembrane region" description="Helical" evidence="1">
    <location>
        <begin position="83"/>
        <end position="105"/>
    </location>
</feature>
<proteinExistence type="predicted"/>
<gene>
    <name evidence="2" type="ORF">Bccel_5651</name>
</gene>
<dbReference type="AlphaFoldDB" id="A0A0L6JWZ2"/>
<dbReference type="eggNOG" id="ENOG5033J8P">
    <property type="taxonomic scope" value="Bacteria"/>
</dbReference>
<dbReference type="EMBL" id="LGTC01000001">
    <property type="protein sequence ID" value="KNY30371.1"/>
    <property type="molecule type" value="Genomic_DNA"/>
</dbReference>
<reference evidence="3" key="1">
    <citation type="submission" date="2015-07" db="EMBL/GenBank/DDBJ databases">
        <title>Near-Complete Genome Sequence of the Cellulolytic Bacterium Bacteroides (Pseudobacteroides) cellulosolvens ATCC 35603.</title>
        <authorList>
            <person name="Dassa B."/>
            <person name="Utturkar S.M."/>
            <person name="Klingeman D.M."/>
            <person name="Hurt R.A."/>
            <person name="Keller M."/>
            <person name="Xu J."/>
            <person name="Reddy Y.H.K."/>
            <person name="Borovok I."/>
            <person name="Grinberg I.R."/>
            <person name="Lamed R."/>
            <person name="Zhivin O."/>
            <person name="Bayer E.A."/>
            <person name="Brown S.D."/>
        </authorList>
    </citation>
    <scope>NUCLEOTIDE SEQUENCE [LARGE SCALE GENOMIC DNA]</scope>
    <source>
        <strain evidence="3">DSM 2933</strain>
    </source>
</reference>